<evidence type="ECO:0000256" key="1">
    <source>
        <dbReference type="SAM" id="MobiDB-lite"/>
    </source>
</evidence>
<dbReference type="Proteomes" id="UP000594638">
    <property type="component" value="Unassembled WGS sequence"/>
</dbReference>
<feature type="compositionally biased region" description="Basic and acidic residues" evidence="1">
    <location>
        <begin position="28"/>
        <end position="46"/>
    </location>
</feature>
<feature type="region of interest" description="Disordered" evidence="1">
    <location>
        <begin position="1"/>
        <end position="78"/>
    </location>
</feature>
<dbReference type="EMBL" id="CACTIH010002341">
    <property type="protein sequence ID" value="CAA2976027.1"/>
    <property type="molecule type" value="Genomic_DNA"/>
</dbReference>
<organism evidence="2 3">
    <name type="scientific">Olea europaea subsp. europaea</name>
    <dbReference type="NCBI Taxonomy" id="158383"/>
    <lineage>
        <taxon>Eukaryota</taxon>
        <taxon>Viridiplantae</taxon>
        <taxon>Streptophyta</taxon>
        <taxon>Embryophyta</taxon>
        <taxon>Tracheophyta</taxon>
        <taxon>Spermatophyta</taxon>
        <taxon>Magnoliopsida</taxon>
        <taxon>eudicotyledons</taxon>
        <taxon>Gunneridae</taxon>
        <taxon>Pentapetalae</taxon>
        <taxon>asterids</taxon>
        <taxon>lamiids</taxon>
        <taxon>Lamiales</taxon>
        <taxon>Oleaceae</taxon>
        <taxon>Oleeae</taxon>
        <taxon>Olea</taxon>
    </lineage>
</organism>
<dbReference type="Gramene" id="OE9A069770T1">
    <property type="protein sequence ID" value="OE9A069770C1"/>
    <property type="gene ID" value="OE9A069770"/>
</dbReference>
<reference evidence="2 3" key="1">
    <citation type="submission" date="2019-12" db="EMBL/GenBank/DDBJ databases">
        <authorList>
            <person name="Alioto T."/>
            <person name="Alioto T."/>
            <person name="Gomez Garrido J."/>
        </authorList>
    </citation>
    <scope>NUCLEOTIDE SEQUENCE [LARGE SCALE GENOMIC DNA]</scope>
</reference>
<name>A0A8S0RBI1_OLEEU</name>
<keyword evidence="3" id="KW-1185">Reference proteome</keyword>
<sequence>MSEESVHLVTDTGVRQAHITDGDDDFVDPPRRCEVISHQETPRADEGFSGPQHSLNEEQHHGIQGSAGSPTTESASKLPVKRASRLARILRHYGNVIVFGNYKDHVEEADKSAFLGRLISLSTSRADVDYVFMPLLPMNKAHCMLGIACSYESVGNFEKDLDYNESECKQMKVTIDSTLPQQTNGCDIPHQFDAVKCRIDIASLLYKHREPYVKKARQAFKREGIVIE</sequence>
<feature type="compositionally biased region" description="Polar residues" evidence="1">
    <location>
        <begin position="66"/>
        <end position="75"/>
    </location>
</feature>
<protein>
    <submittedName>
        <fullName evidence="2">Uncharacterized protein</fullName>
    </submittedName>
</protein>
<gene>
    <name evidence="2" type="ORF">OLEA9_A069770</name>
</gene>
<proteinExistence type="predicted"/>
<dbReference type="AlphaFoldDB" id="A0A8S0RBI1"/>
<dbReference type="OrthoDB" id="1694156at2759"/>
<evidence type="ECO:0000313" key="2">
    <source>
        <dbReference type="EMBL" id="CAA2976027.1"/>
    </source>
</evidence>
<evidence type="ECO:0000313" key="3">
    <source>
        <dbReference type="Proteomes" id="UP000594638"/>
    </source>
</evidence>
<accession>A0A8S0RBI1</accession>
<comment type="caution">
    <text evidence="2">The sequence shown here is derived from an EMBL/GenBank/DDBJ whole genome shotgun (WGS) entry which is preliminary data.</text>
</comment>